<evidence type="ECO:0000259" key="4">
    <source>
        <dbReference type="Pfam" id="PF25063"/>
    </source>
</evidence>
<keyword evidence="1" id="KW-0677">Repeat</keyword>
<dbReference type="InterPro" id="IPR056834">
    <property type="entry name" value="ARM_TT21_C"/>
</dbReference>
<dbReference type="AlphaFoldDB" id="A0A1F5EK91"/>
<dbReference type="EMBL" id="MEZV01000008">
    <property type="protein sequence ID" value="OGD67837.1"/>
    <property type="molecule type" value="Genomic_DNA"/>
</dbReference>
<evidence type="ECO:0000313" key="5">
    <source>
        <dbReference type="EMBL" id="OGD67837.1"/>
    </source>
</evidence>
<dbReference type="PANTHER" id="PTHR45586:SF1">
    <property type="entry name" value="LIPOPOLYSACCHARIDE ASSEMBLY PROTEIN B"/>
    <property type="match status" value="1"/>
</dbReference>
<comment type="caution">
    <text evidence="5">The sequence shown here is derived from an EMBL/GenBank/DDBJ whole genome shotgun (WGS) entry which is preliminary data.</text>
</comment>
<dbReference type="PANTHER" id="PTHR45586">
    <property type="entry name" value="TPR REPEAT-CONTAINING PROTEIN PA4667"/>
    <property type="match status" value="1"/>
</dbReference>
<sequence length="180" mass="20930">MIFEIVIIVSLVLILIILGRRLPDVIKLSFSPKKSQNILESNSIKKENFWGVKKEEIQEKTDMEMADEYFEKGDFGSAERFYVKSASHNPDNPKIYNRLGIIYLEQKNFRDAKDAFYEALKHDKKKASRHVNYGLACLNLRNYDEAIKSLETAVKLEPKNEKYNTLLKDAKAKKKLIEKV</sequence>
<feature type="repeat" description="TPR" evidence="3">
    <location>
        <begin position="127"/>
        <end position="160"/>
    </location>
</feature>
<accession>A0A1F5EK91</accession>
<dbReference type="Gene3D" id="1.25.40.10">
    <property type="entry name" value="Tetratricopeptide repeat domain"/>
    <property type="match status" value="1"/>
</dbReference>
<feature type="repeat" description="TPR" evidence="3">
    <location>
        <begin position="93"/>
        <end position="126"/>
    </location>
</feature>
<gene>
    <name evidence="5" type="ORF">A3F08_02850</name>
</gene>
<dbReference type="SUPFAM" id="SSF48452">
    <property type="entry name" value="TPR-like"/>
    <property type="match status" value="1"/>
</dbReference>
<dbReference type="InterPro" id="IPR019734">
    <property type="entry name" value="TPR_rpt"/>
</dbReference>
<dbReference type="STRING" id="1797469.A3F08_02850"/>
<name>A0A1F5EK91_9BACT</name>
<dbReference type="SMART" id="SM00028">
    <property type="entry name" value="TPR"/>
    <property type="match status" value="3"/>
</dbReference>
<dbReference type="InterPro" id="IPR011990">
    <property type="entry name" value="TPR-like_helical_dom_sf"/>
</dbReference>
<evidence type="ECO:0000256" key="3">
    <source>
        <dbReference type="PROSITE-ProRule" id="PRU00339"/>
    </source>
</evidence>
<evidence type="ECO:0000256" key="1">
    <source>
        <dbReference type="ARBA" id="ARBA00022737"/>
    </source>
</evidence>
<dbReference type="Pfam" id="PF25063">
    <property type="entry name" value="ARM_TT21_C"/>
    <property type="match status" value="1"/>
</dbReference>
<dbReference type="InterPro" id="IPR051012">
    <property type="entry name" value="CellSynth/LPSAsmb/PSIAsmb"/>
</dbReference>
<evidence type="ECO:0000313" key="6">
    <source>
        <dbReference type="Proteomes" id="UP000176451"/>
    </source>
</evidence>
<evidence type="ECO:0000256" key="2">
    <source>
        <dbReference type="ARBA" id="ARBA00022803"/>
    </source>
</evidence>
<dbReference type="Proteomes" id="UP000176451">
    <property type="component" value="Unassembled WGS sequence"/>
</dbReference>
<proteinExistence type="predicted"/>
<protein>
    <recommendedName>
        <fullName evidence="4">Tetratricopeptide repeat protein 21A/21B C-terminal ARM domain-containing protein</fullName>
    </recommendedName>
</protein>
<dbReference type="PROSITE" id="PS50005">
    <property type="entry name" value="TPR"/>
    <property type="match status" value="2"/>
</dbReference>
<organism evidence="5 6">
    <name type="scientific">Candidatus Berkelbacteria bacterium RIFCSPHIGHO2_12_FULL_36_9</name>
    <dbReference type="NCBI Taxonomy" id="1797469"/>
    <lineage>
        <taxon>Bacteria</taxon>
        <taxon>Candidatus Berkelbacteria</taxon>
    </lineage>
</organism>
<reference evidence="5 6" key="1">
    <citation type="journal article" date="2016" name="Nat. Commun.">
        <title>Thousands of microbial genomes shed light on interconnected biogeochemical processes in an aquifer system.</title>
        <authorList>
            <person name="Anantharaman K."/>
            <person name="Brown C.T."/>
            <person name="Hug L.A."/>
            <person name="Sharon I."/>
            <person name="Castelle C.J."/>
            <person name="Probst A.J."/>
            <person name="Thomas B.C."/>
            <person name="Singh A."/>
            <person name="Wilkins M.J."/>
            <person name="Karaoz U."/>
            <person name="Brodie E.L."/>
            <person name="Williams K.H."/>
            <person name="Hubbard S.S."/>
            <person name="Banfield J.F."/>
        </authorList>
    </citation>
    <scope>NUCLEOTIDE SEQUENCE [LARGE SCALE GENOMIC DNA]</scope>
</reference>
<feature type="domain" description="Tetratricopeptide repeat protein 21A/21B C-terminal ARM" evidence="4">
    <location>
        <begin position="33"/>
        <end position="162"/>
    </location>
</feature>
<keyword evidence="2 3" id="KW-0802">TPR repeat</keyword>